<gene>
    <name evidence="1" type="ORF">PICST_49910</name>
</gene>
<keyword evidence="2" id="KW-1185">Reference proteome</keyword>
<dbReference type="OMA" id="DWYHNSP"/>
<dbReference type="GeneID" id="4840585"/>
<dbReference type="Proteomes" id="UP000002258">
    <property type="component" value="Chromosome 7"/>
</dbReference>
<dbReference type="eggNOG" id="ENOG502RPWZ">
    <property type="taxonomic scope" value="Eukaryota"/>
</dbReference>
<protein>
    <submittedName>
        <fullName evidence="1">Uncharacterized protein</fullName>
    </submittedName>
</protein>
<dbReference type="AlphaFoldDB" id="A3LYL9"/>
<dbReference type="EMBL" id="CP000501">
    <property type="protein sequence ID" value="ABN68194.2"/>
    <property type="molecule type" value="Genomic_DNA"/>
</dbReference>
<organism evidence="1 2">
    <name type="scientific">Scheffersomyces stipitis (strain ATCC 58785 / CBS 6054 / NBRC 10063 / NRRL Y-11545)</name>
    <name type="common">Yeast</name>
    <name type="synonym">Pichia stipitis</name>
    <dbReference type="NCBI Taxonomy" id="322104"/>
    <lineage>
        <taxon>Eukaryota</taxon>
        <taxon>Fungi</taxon>
        <taxon>Dikarya</taxon>
        <taxon>Ascomycota</taxon>
        <taxon>Saccharomycotina</taxon>
        <taxon>Pichiomycetes</taxon>
        <taxon>Debaryomycetaceae</taxon>
        <taxon>Scheffersomyces</taxon>
    </lineage>
</organism>
<dbReference type="KEGG" id="pic:PICST_49910"/>
<dbReference type="InParanoid" id="A3LYL9"/>
<evidence type="ECO:0000313" key="2">
    <source>
        <dbReference type="Proteomes" id="UP000002258"/>
    </source>
</evidence>
<accession>A3LYL9</accession>
<evidence type="ECO:0000313" key="1">
    <source>
        <dbReference type="EMBL" id="ABN68194.2"/>
    </source>
</evidence>
<feature type="non-terminal residue" evidence="1">
    <location>
        <position position="360"/>
    </location>
</feature>
<dbReference type="HOGENOM" id="CLU_634579_0_0_1"/>
<name>A3LYL9_PICST</name>
<dbReference type="RefSeq" id="XP_001386223.2">
    <property type="nucleotide sequence ID" value="XM_001386186.1"/>
</dbReference>
<dbReference type="OrthoDB" id="4021409at2759"/>
<proteinExistence type="predicted"/>
<sequence length="360" mass="41703">MVSLHTIMSQSSQFVHLKSAIPTLDSILHATTRRPNKRIYDMQRAPGCSSIFTVMVEFMVSHLSNSPNNKVIVVDTLTPFPWHLLFSHSRFQQEWRQDSRIALHDPDTFALLYGLFAYESLEPAINGSTIVIINDFHQTLDIYLHDQTSSYEETILKHHLEVNSIIKSNQTQYELEGTKTPVPEIPAQSDLLKMSAISKFNTHLNSLLTMMSKFCYKTNSMCFLLGHLETKYIPYSTTSQMSDADFYNTSVSYQDKGRVVLVPSYSESNEEKKEDINSKSIDSYLCMRLIFYKDWYHNSPYFAECYPPLEKQNKVVINQAQLRTVFAIKITNFSSKSKYCPIYFDYDDIIYHLDDDNEND</sequence>
<reference evidence="1 2" key="1">
    <citation type="journal article" date="2007" name="Nat. Biotechnol.">
        <title>Genome sequence of the lignocellulose-bioconverting and xylose-fermenting yeast Pichia stipitis.</title>
        <authorList>
            <person name="Jeffries T.W."/>
            <person name="Grigoriev I.V."/>
            <person name="Grimwood J."/>
            <person name="Laplaza J.M."/>
            <person name="Aerts A."/>
            <person name="Salamov A."/>
            <person name="Schmutz J."/>
            <person name="Lindquist E."/>
            <person name="Dehal P."/>
            <person name="Shapiro H."/>
            <person name="Jin Y.S."/>
            <person name="Passoth V."/>
            <person name="Richardson P.M."/>
        </authorList>
    </citation>
    <scope>NUCLEOTIDE SEQUENCE [LARGE SCALE GENOMIC DNA]</scope>
    <source>
        <strain evidence="2">ATCC 58785 / CBS 6054 / NBRC 10063 / NRRL Y-11545</strain>
    </source>
</reference>